<comment type="caution">
    <text evidence="1">The sequence shown here is derived from an EMBL/GenBank/DDBJ whole genome shotgun (WGS) entry which is preliminary data.</text>
</comment>
<protein>
    <submittedName>
        <fullName evidence="1">Uncharacterized protein</fullName>
    </submittedName>
</protein>
<dbReference type="AlphaFoldDB" id="A0A919JWS0"/>
<dbReference type="Proteomes" id="UP000636960">
    <property type="component" value="Unassembled WGS sequence"/>
</dbReference>
<reference evidence="1" key="1">
    <citation type="submission" date="2021-01" db="EMBL/GenBank/DDBJ databases">
        <title>Whole genome shotgun sequence of Actinoplanes rishiriensis NBRC 108556.</title>
        <authorList>
            <person name="Komaki H."/>
            <person name="Tamura T."/>
        </authorList>
    </citation>
    <scope>NUCLEOTIDE SEQUENCE</scope>
    <source>
        <strain evidence="1">NBRC 108556</strain>
    </source>
</reference>
<organism evidence="1 2">
    <name type="scientific">Paractinoplanes rishiriensis</name>
    <dbReference type="NCBI Taxonomy" id="1050105"/>
    <lineage>
        <taxon>Bacteria</taxon>
        <taxon>Bacillati</taxon>
        <taxon>Actinomycetota</taxon>
        <taxon>Actinomycetes</taxon>
        <taxon>Micromonosporales</taxon>
        <taxon>Micromonosporaceae</taxon>
        <taxon>Paractinoplanes</taxon>
    </lineage>
</organism>
<keyword evidence="2" id="KW-1185">Reference proteome</keyword>
<dbReference type="EMBL" id="BOMV01000048">
    <property type="protein sequence ID" value="GIE96631.1"/>
    <property type="molecule type" value="Genomic_DNA"/>
</dbReference>
<evidence type="ECO:0000313" key="1">
    <source>
        <dbReference type="EMBL" id="GIE96631.1"/>
    </source>
</evidence>
<name>A0A919JWS0_9ACTN</name>
<proteinExistence type="predicted"/>
<evidence type="ECO:0000313" key="2">
    <source>
        <dbReference type="Proteomes" id="UP000636960"/>
    </source>
</evidence>
<sequence length="165" mass="16367">MLSGESWTFCTAYPSAGVAVTNSTTPSEVIRITACPPSTLKERTNVRRPSAAVVTVQPSSVVVGGVVARPGADVVAEPDVGVGAVVRGLREVGAVVGRDGASPGPVTLGNGAGKLVAFAAGNWASAVSAGSLVRSTGRIATLPSTMLVAVAAHQPATGANRKLPI</sequence>
<gene>
    <name evidence="1" type="ORF">Ari01nite_40960</name>
</gene>
<accession>A0A919JWS0</accession>